<dbReference type="Pfam" id="PF00501">
    <property type="entry name" value="AMP-binding"/>
    <property type="match status" value="1"/>
</dbReference>
<proteinExistence type="predicted"/>
<dbReference type="CDD" id="cd05930">
    <property type="entry name" value="A_NRPS"/>
    <property type="match status" value="1"/>
</dbReference>
<evidence type="ECO:0000313" key="4">
    <source>
        <dbReference type="EMBL" id="XDQ40217.1"/>
    </source>
</evidence>
<evidence type="ECO:0000256" key="2">
    <source>
        <dbReference type="ARBA" id="ARBA00022553"/>
    </source>
</evidence>
<dbReference type="InterPro" id="IPR020845">
    <property type="entry name" value="AMP-binding_CS"/>
</dbReference>
<feature type="domain" description="Carrier" evidence="3">
    <location>
        <begin position="509"/>
        <end position="587"/>
    </location>
</feature>
<evidence type="ECO:0000259" key="3">
    <source>
        <dbReference type="PROSITE" id="PS50075"/>
    </source>
</evidence>
<accession>A0AB39QCH0</accession>
<dbReference type="Gene3D" id="1.10.1200.10">
    <property type="entry name" value="ACP-like"/>
    <property type="match status" value="1"/>
</dbReference>
<dbReference type="InterPro" id="IPR020806">
    <property type="entry name" value="PKS_PP-bd"/>
</dbReference>
<dbReference type="InterPro" id="IPR010071">
    <property type="entry name" value="AA_adenyl_dom"/>
</dbReference>
<dbReference type="GO" id="GO:0005737">
    <property type="term" value="C:cytoplasm"/>
    <property type="evidence" value="ECO:0007669"/>
    <property type="project" value="TreeGrafter"/>
</dbReference>
<dbReference type="RefSeq" id="WP_369174923.1">
    <property type="nucleotide sequence ID" value="NZ_CP163439.1"/>
</dbReference>
<dbReference type="Gene3D" id="3.40.50.12780">
    <property type="entry name" value="N-terminal domain of ligase-like"/>
    <property type="match status" value="1"/>
</dbReference>
<dbReference type="PROSITE" id="PS00455">
    <property type="entry name" value="AMP_BINDING"/>
    <property type="match status" value="1"/>
</dbReference>
<keyword evidence="2" id="KW-0597">Phosphoprotein</keyword>
<dbReference type="PANTHER" id="PTHR45527:SF1">
    <property type="entry name" value="FATTY ACID SYNTHASE"/>
    <property type="match status" value="1"/>
</dbReference>
<dbReference type="Pfam" id="PF13193">
    <property type="entry name" value="AMP-binding_C"/>
    <property type="match status" value="1"/>
</dbReference>
<protein>
    <submittedName>
        <fullName evidence="4">Non-ribosomal peptide synthetase</fullName>
    </submittedName>
</protein>
<dbReference type="EMBL" id="CP163439">
    <property type="protein sequence ID" value="XDQ40217.1"/>
    <property type="molecule type" value="Genomic_DNA"/>
</dbReference>
<dbReference type="Pfam" id="PF00550">
    <property type="entry name" value="PP-binding"/>
    <property type="match status" value="1"/>
</dbReference>
<dbReference type="SUPFAM" id="SSF47336">
    <property type="entry name" value="ACP-like"/>
    <property type="match status" value="1"/>
</dbReference>
<dbReference type="InterPro" id="IPR025110">
    <property type="entry name" value="AMP-bd_C"/>
</dbReference>
<dbReference type="InterPro" id="IPR009081">
    <property type="entry name" value="PP-bd_ACP"/>
</dbReference>
<gene>
    <name evidence="4" type="ORF">AB5J49_46620</name>
</gene>
<dbReference type="Gene3D" id="3.30.300.30">
    <property type="match status" value="1"/>
</dbReference>
<dbReference type="SMART" id="SM00823">
    <property type="entry name" value="PKS_PP"/>
    <property type="match status" value="1"/>
</dbReference>
<dbReference type="GO" id="GO:0044550">
    <property type="term" value="P:secondary metabolite biosynthetic process"/>
    <property type="evidence" value="ECO:0007669"/>
    <property type="project" value="TreeGrafter"/>
</dbReference>
<dbReference type="GO" id="GO:0017000">
    <property type="term" value="P:antibiotic biosynthetic process"/>
    <property type="evidence" value="ECO:0007669"/>
    <property type="project" value="UniProtKB-ARBA"/>
</dbReference>
<keyword evidence="1" id="KW-0596">Phosphopantetheine</keyword>
<dbReference type="InterPro" id="IPR036736">
    <property type="entry name" value="ACP-like_sf"/>
</dbReference>
<dbReference type="PROSITE" id="PS50075">
    <property type="entry name" value="CARRIER"/>
    <property type="match status" value="1"/>
</dbReference>
<dbReference type="GO" id="GO:0031177">
    <property type="term" value="F:phosphopantetheine binding"/>
    <property type="evidence" value="ECO:0007669"/>
    <property type="project" value="InterPro"/>
</dbReference>
<name>A0AB39QCH0_9ACTN</name>
<dbReference type="SUPFAM" id="SSF56801">
    <property type="entry name" value="Acetyl-CoA synthetase-like"/>
    <property type="match status" value="1"/>
</dbReference>
<dbReference type="InterPro" id="IPR000873">
    <property type="entry name" value="AMP-dep_synth/lig_dom"/>
</dbReference>
<dbReference type="InterPro" id="IPR045851">
    <property type="entry name" value="AMP-bd_C_sf"/>
</dbReference>
<sequence>MLLSTAALAPQAPAVVEADKTHHYASLVADIDRVAALLLVRGVRAGDHVGAAVERSYRGLVGMFAILRVGAAYVPLDGGHPPDRLRAMVDTCGIRSVVGTGSALRSLPLDLGPAHIDTDTAAGENTALDTPPGFPELAPGDAAYILHTSGSTGVPKGVVVSHGALAASVRSLTGVFNISPQDRVLSFASMSWDTSGEEIYPVLLTGGALVIDPRAVNGSVMGLFTALEAHSVTVIDLPTSFWTEVVDYLDVTGRSLPPSVRLVVIGGEEVQAAAVRQWCEHVPDHVRLLNTYGQTETVLVTHAADIGGGRGRSPAFDARVPIGAPLPHVRQVLIPAAGAPQDPRPETGNGTISELYVGGPSLALRYQGRPAETAERFGPFAGPGAGRLYRTGDLVESGPGGELTYVGRADRQLKIRGFRVEPEEVERTLLGHPGLRQAAVRGVPSPDGGQRLIATVVRSTRAGVTGTELGAWLAERLPAHMIPGRISFAEALPMLPNGKADYAMLDNTKDAVSPVDAIASEIASLAGRLLNAPLDVTEDFFDGGGDSLLATRLISRIYRGFDVELTFVDIFEQRTPQRIAALVAKARQAQDDGEH</sequence>
<dbReference type="AlphaFoldDB" id="A0AB39QCH0"/>
<dbReference type="InterPro" id="IPR042099">
    <property type="entry name" value="ANL_N_sf"/>
</dbReference>
<dbReference type="NCBIfam" id="TIGR01733">
    <property type="entry name" value="AA-adenyl-dom"/>
    <property type="match status" value="1"/>
</dbReference>
<organism evidence="4">
    <name type="scientific">Streptomyces sp. R28</name>
    <dbReference type="NCBI Taxonomy" id="3238628"/>
    <lineage>
        <taxon>Bacteria</taxon>
        <taxon>Bacillati</taxon>
        <taxon>Actinomycetota</taxon>
        <taxon>Actinomycetes</taxon>
        <taxon>Kitasatosporales</taxon>
        <taxon>Streptomycetaceae</taxon>
        <taxon>Streptomyces</taxon>
    </lineage>
</organism>
<dbReference type="GO" id="GO:0043041">
    <property type="term" value="P:amino acid activation for nonribosomal peptide biosynthetic process"/>
    <property type="evidence" value="ECO:0007669"/>
    <property type="project" value="TreeGrafter"/>
</dbReference>
<dbReference type="PANTHER" id="PTHR45527">
    <property type="entry name" value="NONRIBOSOMAL PEPTIDE SYNTHETASE"/>
    <property type="match status" value="1"/>
</dbReference>
<evidence type="ECO:0000256" key="1">
    <source>
        <dbReference type="ARBA" id="ARBA00022450"/>
    </source>
</evidence>
<reference evidence="4" key="1">
    <citation type="submission" date="2024-07" db="EMBL/GenBank/DDBJ databases">
        <authorList>
            <person name="Yu S.T."/>
        </authorList>
    </citation>
    <scope>NUCLEOTIDE SEQUENCE</scope>
    <source>
        <strain evidence="4">R28</strain>
    </source>
</reference>